<dbReference type="AlphaFoldDB" id="W6MNT0"/>
<evidence type="ECO:0000313" key="1">
    <source>
        <dbReference type="EMBL" id="CDK12531.1"/>
    </source>
</evidence>
<reference evidence="1" key="2">
    <citation type="submission" date="2014-02" db="EMBL/GenBank/DDBJ databases">
        <title>The hermit crab's nose antennal transcriptomics.</title>
        <authorList>
            <person name="Groh K.C."/>
            <person name="Vogel H."/>
            <person name="Stensmyr M.C."/>
            <person name="Grosse-Wilde E."/>
            <person name="Hansson B.S."/>
        </authorList>
    </citation>
    <scope>NUCLEOTIDE SEQUENCE</scope>
    <source>
        <tissue evidence="1">Antennules</tissue>
    </source>
</reference>
<dbReference type="PANTHER" id="PTHR16317:SF1">
    <property type="entry name" value="KICSTOR COMPLEX PROTEIN ITFG2"/>
    <property type="match status" value="1"/>
</dbReference>
<dbReference type="GO" id="GO:0007229">
    <property type="term" value="P:integrin-mediated signaling pathway"/>
    <property type="evidence" value="ECO:0007669"/>
    <property type="project" value="UniProtKB-KW"/>
</dbReference>
<organism evidence="1">
    <name type="scientific">Coenobita clypeatus</name>
    <dbReference type="NCBI Taxonomy" id="474045"/>
    <lineage>
        <taxon>Eukaryota</taxon>
        <taxon>Metazoa</taxon>
        <taxon>Ecdysozoa</taxon>
        <taxon>Arthropoda</taxon>
        <taxon>Crustacea</taxon>
        <taxon>Multicrustacea</taxon>
        <taxon>Malacostraca</taxon>
        <taxon>Eumalacostraca</taxon>
        <taxon>Eucarida</taxon>
        <taxon>Decapoda</taxon>
        <taxon>Pleocyemata</taxon>
        <taxon>Anomura</taxon>
        <taxon>Paguroidea</taxon>
        <taxon>Coenobitidae</taxon>
        <taxon>Coenobita</taxon>
    </lineage>
</organism>
<gene>
    <name evidence="1" type="primary">integrin-alpha-like-1</name>
</gene>
<dbReference type="EMBL" id="HABY01000002">
    <property type="protein sequence ID" value="CDK12531.1"/>
    <property type="molecule type" value="Transcribed_RNA"/>
</dbReference>
<reference evidence="1" key="1">
    <citation type="submission" date="2013-06" db="EMBL/GenBank/DDBJ databases">
        <authorList>
            <person name="Groh K."/>
        </authorList>
    </citation>
    <scope>NUCLEOTIDE SEQUENCE</scope>
    <source>
        <tissue evidence="1">Antennules</tissue>
    </source>
</reference>
<sequence length="76" mass="8103">TQRIPANVKVVLVGGVNGDGFSEVVVGLTDRVVRTYRWVPGGHEVGGRPSGKLVGLNKWELGEQIGGITFNQCRDG</sequence>
<dbReference type="InterPro" id="IPR031793">
    <property type="entry name" value="KICSTOR_ITFG2"/>
</dbReference>
<dbReference type="PANTHER" id="PTHR16317">
    <property type="entry name" value="INTEGRIN ALPHA REPEAT DOMAIN-CONTAINING"/>
    <property type="match status" value="1"/>
</dbReference>
<dbReference type="Pfam" id="PF15907">
    <property type="entry name" value="Itfg2"/>
    <property type="match status" value="1"/>
</dbReference>
<proteinExistence type="predicted"/>
<protein>
    <submittedName>
        <fullName evidence="1">Integrin-1lpha-like-1 protein</fullName>
    </submittedName>
</protein>
<accession>W6MNT0</accession>
<feature type="non-terminal residue" evidence="1">
    <location>
        <position position="76"/>
    </location>
</feature>
<name>W6MNT0_9EUCA</name>
<keyword evidence="1" id="KW-0401">Integrin</keyword>
<dbReference type="GO" id="GO:0032006">
    <property type="term" value="P:regulation of TOR signaling"/>
    <property type="evidence" value="ECO:0007669"/>
    <property type="project" value="TreeGrafter"/>
</dbReference>
<feature type="non-terminal residue" evidence="1">
    <location>
        <position position="1"/>
    </location>
</feature>